<dbReference type="Proteomes" id="UP001294570">
    <property type="component" value="Unassembled WGS sequence"/>
</dbReference>
<comment type="caution">
    <text evidence="1">The sequence shown here is derived from an EMBL/GenBank/DDBJ whole genome shotgun (WGS) entry which is preliminary data.</text>
</comment>
<evidence type="ECO:0000313" key="2">
    <source>
        <dbReference type="Proteomes" id="UP001294570"/>
    </source>
</evidence>
<keyword evidence="2" id="KW-1185">Reference proteome</keyword>
<evidence type="ECO:0000313" key="1">
    <source>
        <dbReference type="EMBL" id="MDY7219582.1"/>
    </source>
</evidence>
<dbReference type="EMBL" id="JAXIVU010000010">
    <property type="protein sequence ID" value="MDY7219582.1"/>
    <property type="molecule type" value="Genomic_DNA"/>
</dbReference>
<sequence>MPSRLVALALFAIKCSTIKIEYYEKTKTTLRNTPARYKKAFEWLKEVDSLALANVQLDLQSAFQSFFKGGFGCPKFKRKGIQDSYTTNNQKGTVAVTSRSIKLPKVRHVKARIDRKVNGLIKSATVSRTVR</sequence>
<organism evidence="1 2">
    <name type="scientific">Denitrificimonas halotolerans</name>
    <dbReference type="NCBI Taxonomy" id="3098930"/>
    <lineage>
        <taxon>Bacteria</taxon>
        <taxon>Pseudomonadati</taxon>
        <taxon>Pseudomonadota</taxon>
        <taxon>Gammaproteobacteria</taxon>
        <taxon>Pseudomonadales</taxon>
        <taxon>Pseudomonadaceae</taxon>
        <taxon>Denitrificimonas</taxon>
    </lineage>
</organism>
<evidence type="ECO:0008006" key="3">
    <source>
        <dbReference type="Google" id="ProtNLM"/>
    </source>
</evidence>
<reference evidence="1 2" key="1">
    <citation type="submission" date="2023-12" db="EMBL/GenBank/DDBJ databases">
        <title>Denitrificimonas halotolerans sp. nov.,a novel species isolated from landfill leachate.</title>
        <authorList>
            <person name="Wang S."/>
        </authorList>
    </citation>
    <scope>NUCLEOTIDE SEQUENCE [LARGE SCALE GENOMIC DNA]</scope>
    <source>
        <strain evidence="1 2">JX-1</strain>
    </source>
</reference>
<protein>
    <recommendedName>
        <fullName evidence="3">Transposase</fullName>
    </recommendedName>
</protein>
<accession>A0ABU5GSJ7</accession>
<name>A0ABU5GSJ7_9GAMM</name>
<proteinExistence type="predicted"/>
<gene>
    <name evidence="1" type="ORF">TOI97_08400</name>
</gene>